<dbReference type="Proteomes" id="UP000634136">
    <property type="component" value="Unassembled WGS sequence"/>
</dbReference>
<sequence>MQNASRNAIGRRGFIGGYYREPEKSGPIPILHHGRKFSYWCGPKGNEGPSPPSTALKINLELFSGLTKVFMNRLSARPRPSQCSSLDSGVPSL</sequence>
<evidence type="ECO:0000313" key="2">
    <source>
        <dbReference type="Proteomes" id="UP000634136"/>
    </source>
</evidence>
<dbReference type="AlphaFoldDB" id="A0A834TH64"/>
<protein>
    <submittedName>
        <fullName evidence="1">Uncharacterized protein</fullName>
    </submittedName>
</protein>
<proteinExistence type="predicted"/>
<gene>
    <name evidence="1" type="ORF">G2W53_027463</name>
</gene>
<dbReference type="EMBL" id="JAAIUW010000008">
    <property type="protein sequence ID" value="KAF7822008.1"/>
    <property type="molecule type" value="Genomic_DNA"/>
</dbReference>
<accession>A0A834TH64</accession>
<evidence type="ECO:0000313" key="1">
    <source>
        <dbReference type="EMBL" id="KAF7822008.1"/>
    </source>
</evidence>
<keyword evidence="2" id="KW-1185">Reference proteome</keyword>
<comment type="caution">
    <text evidence="1">The sequence shown here is derived from an EMBL/GenBank/DDBJ whole genome shotgun (WGS) entry which is preliminary data.</text>
</comment>
<reference evidence="1" key="1">
    <citation type="submission" date="2020-09" db="EMBL/GenBank/DDBJ databases">
        <title>Genome-Enabled Discovery of Anthraquinone Biosynthesis in Senna tora.</title>
        <authorList>
            <person name="Kang S.-H."/>
            <person name="Pandey R.P."/>
            <person name="Lee C.-M."/>
            <person name="Sim J.-S."/>
            <person name="Jeong J.-T."/>
            <person name="Choi B.-S."/>
            <person name="Jung M."/>
            <person name="Ginzburg D."/>
            <person name="Zhao K."/>
            <person name="Won S.Y."/>
            <person name="Oh T.-J."/>
            <person name="Yu Y."/>
            <person name="Kim N.-H."/>
            <person name="Lee O.R."/>
            <person name="Lee T.-H."/>
            <person name="Bashyal P."/>
            <person name="Kim T.-S."/>
            <person name="Lee W.-H."/>
            <person name="Kawkins C."/>
            <person name="Kim C.-K."/>
            <person name="Kim J.S."/>
            <person name="Ahn B.O."/>
            <person name="Rhee S.Y."/>
            <person name="Sohng J.K."/>
        </authorList>
    </citation>
    <scope>NUCLEOTIDE SEQUENCE</scope>
    <source>
        <tissue evidence="1">Leaf</tissue>
    </source>
</reference>
<name>A0A834TH64_9FABA</name>
<organism evidence="1 2">
    <name type="scientific">Senna tora</name>
    <dbReference type="NCBI Taxonomy" id="362788"/>
    <lineage>
        <taxon>Eukaryota</taxon>
        <taxon>Viridiplantae</taxon>
        <taxon>Streptophyta</taxon>
        <taxon>Embryophyta</taxon>
        <taxon>Tracheophyta</taxon>
        <taxon>Spermatophyta</taxon>
        <taxon>Magnoliopsida</taxon>
        <taxon>eudicotyledons</taxon>
        <taxon>Gunneridae</taxon>
        <taxon>Pentapetalae</taxon>
        <taxon>rosids</taxon>
        <taxon>fabids</taxon>
        <taxon>Fabales</taxon>
        <taxon>Fabaceae</taxon>
        <taxon>Caesalpinioideae</taxon>
        <taxon>Cassia clade</taxon>
        <taxon>Senna</taxon>
    </lineage>
</organism>